<dbReference type="InterPro" id="IPR011054">
    <property type="entry name" value="Rudment_hybrid_motif"/>
</dbReference>
<comment type="function">
    <text evidence="4">Catalyzes the ATP-dependent conversion of 5-aminoimidazole ribonucleotide (AIR) and HCO(3)(-) to N5-carboxyaminoimidazole ribonucleotide (N5-CAIR).</text>
</comment>
<feature type="binding site" evidence="4">
    <location>
        <begin position="237"/>
        <end position="238"/>
    </location>
    <ligand>
        <name>ATP</name>
        <dbReference type="ChEBI" id="CHEBI:30616"/>
    </ligand>
</feature>
<dbReference type="GO" id="GO:0004638">
    <property type="term" value="F:phosphoribosylaminoimidazole carboxylase activity"/>
    <property type="evidence" value="ECO:0007669"/>
    <property type="project" value="InterPro"/>
</dbReference>
<dbReference type="GO" id="GO:0006189">
    <property type="term" value="P:'de novo' IMP biosynthetic process"/>
    <property type="evidence" value="ECO:0007669"/>
    <property type="project" value="UniProtKB-UniRule"/>
</dbReference>
<comment type="subunit">
    <text evidence="4 5">Homodimer.</text>
</comment>
<dbReference type="GO" id="GO:0046872">
    <property type="term" value="F:metal ion binding"/>
    <property type="evidence" value="ECO:0007669"/>
    <property type="project" value="InterPro"/>
</dbReference>
<feature type="binding site" evidence="4">
    <location>
        <begin position="153"/>
        <end position="156"/>
    </location>
    <ligand>
        <name>ATP</name>
        <dbReference type="ChEBI" id="CHEBI:30616"/>
    </ligand>
</feature>
<reference evidence="7 8" key="1">
    <citation type="submission" date="2018-06" db="EMBL/GenBank/DDBJ databases">
        <authorList>
            <consortium name="Pathogen Informatics"/>
            <person name="Doyle S."/>
        </authorList>
    </citation>
    <scope>NUCLEOTIDE SEQUENCE [LARGE SCALE GENOMIC DNA]</scope>
    <source>
        <strain evidence="7 8">NCTC9149</strain>
    </source>
</reference>
<dbReference type="InterPro" id="IPR054350">
    <property type="entry name" value="PurT/PurK_preATP-grasp"/>
</dbReference>
<dbReference type="Gene3D" id="3.30.470.20">
    <property type="entry name" value="ATP-grasp fold, B domain"/>
    <property type="match status" value="1"/>
</dbReference>
<dbReference type="GO" id="GO:0005829">
    <property type="term" value="C:cytosol"/>
    <property type="evidence" value="ECO:0007669"/>
    <property type="project" value="TreeGrafter"/>
</dbReference>
<dbReference type="FunFam" id="3.30.470.20:FF:000034">
    <property type="entry name" value="N5-carboxyaminoimidazole ribonucleotide synthase"/>
    <property type="match status" value="1"/>
</dbReference>
<evidence type="ECO:0000256" key="3">
    <source>
        <dbReference type="ARBA" id="ARBA00022840"/>
    </source>
</evidence>
<feature type="binding site" evidence="4">
    <location>
        <position position="80"/>
    </location>
    <ligand>
        <name>ATP</name>
        <dbReference type="ChEBI" id="CHEBI:30616"/>
    </ligand>
</feature>
<comment type="function">
    <text evidence="5">Catalyzes the ATP-dependent conversion of 5-aminoimidazole ribonucleotide (AIR) and HCO(3)- to N5-carboxyaminoimidazole ribonucleotide (N5-CAIR).</text>
</comment>
<dbReference type="Gene3D" id="3.30.1490.20">
    <property type="entry name" value="ATP-grasp fold, A domain"/>
    <property type="match status" value="1"/>
</dbReference>
<dbReference type="Pfam" id="PF22660">
    <property type="entry name" value="RS_preATP-grasp-like"/>
    <property type="match status" value="1"/>
</dbReference>
<feature type="binding site" evidence="4">
    <location>
        <position position="161"/>
    </location>
    <ligand>
        <name>ATP</name>
        <dbReference type="ChEBI" id="CHEBI:30616"/>
    </ligand>
</feature>
<dbReference type="UniPathway" id="UPA00074">
    <property type="reaction ID" value="UER00942"/>
</dbReference>
<dbReference type="PANTHER" id="PTHR11609:SF5">
    <property type="entry name" value="PHOSPHORIBOSYLAMINOIMIDAZOLE CARBOXYLASE"/>
    <property type="match status" value="1"/>
</dbReference>
<dbReference type="EC" id="6.3.4.18" evidence="4 5"/>
<dbReference type="SUPFAM" id="SSF56059">
    <property type="entry name" value="Glutathione synthetase ATP-binding domain-like"/>
    <property type="match status" value="1"/>
</dbReference>
<keyword evidence="3 4" id="KW-0067">ATP-binding</keyword>
<keyword evidence="1 4" id="KW-0547">Nucleotide-binding</keyword>
<dbReference type="NCBIfam" id="NF004678">
    <property type="entry name" value="PRK06019.1-4"/>
    <property type="match status" value="1"/>
</dbReference>
<dbReference type="InterPro" id="IPR003135">
    <property type="entry name" value="ATP-grasp_carboxylate-amine"/>
</dbReference>
<comment type="similarity">
    <text evidence="4 5">Belongs to the PurK/PurT family.</text>
</comment>
<dbReference type="SUPFAM" id="SSF52440">
    <property type="entry name" value="PreATP-grasp domain"/>
    <property type="match status" value="1"/>
</dbReference>
<accession>A0A7H4P8L8</accession>
<dbReference type="InterPro" id="IPR016185">
    <property type="entry name" value="PreATP-grasp_dom_sf"/>
</dbReference>
<dbReference type="InterPro" id="IPR005875">
    <property type="entry name" value="PurK"/>
</dbReference>
<keyword evidence="2 4" id="KW-0658">Purine biosynthesis</keyword>
<dbReference type="InterPro" id="IPR040686">
    <property type="entry name" value="PurK_C"/>
</dbReference>
<evidence type="ECO:0000313" key="8">
    <source>
        <dbReference type="Proteomes" id="UP000254571"/>
    </source>
</evidence>
<dbReference type="EMBL" id="UGMX01000002">
    <property type="protein sequence ID" value="STW08783.1"/>
    <property type="molecule type" value="Genomic_DNA"/>
</dbReference>
<evidence type="ECO:0000256" key="5">
    <source>
        <dbReference type="RuleBase" id="RU361200"/>
    </source>
</evidence>
<dbReference type="PROSITE" id="PS50975">
    <property type="entry name" value="ATP_GRASP"/>
    <property type="match status" value="1"/>
</dbReference>
<evidence type="ECO:0000313" key="7">
    <source>
        <dbReference type="EMBL" id="STW08783.1"/>
    </source>
</evidence>
<dbReference type="Pfam" id="PF02222">
    <property type="entry name" value="ATP-grasp"/>
    <property type="match status" value="1"/>
</dbReference>
<evidence type="ECO:0000256" key="4">
    <source>
        <dbReference type="HAMAP-Rule" id="MF_01928"/>
    </source>
</evidence>
<dbReference type="AlphaFoldDB" id="A0A7H4P8L8"/>
<organism evidence="7 8">
    <name type="scientific">Klebsiella grimontii</name>
    <dbReference type="NCBI Taxonomy" id="2058152"/>
    <lineage>
        <taxon>Bacteria</taxon>
        <taxon>Pseudomonadati</taxon>
        <taxon>Pseudomonadota</taxon>
        <taxon>Gammaproteobacteria</taxon>
        <taxon>Enterobacterales</taxon>
        <taxon>Enterobacteriaceae</taxon>
        <taxon>Klebsiella/Raoultella group</taxon>
        <taxon>Klebsiella</taxon>
    </lineage>
</organism>
<dbReference type="Pfam" id="PF17769">
    <property type="entry name" value="PurK_C"/>
    <property type="match status" value="1"/>
</dbReference>
<dbReference type="HAMAP" id="MF_01928">
    <property type="entry name" value="PurK"/>
    <property type="match status" value="1"/>
</dbReference>
<dbReference type="InterPro" id="IPR011761">
    <property type="entry name" value="ATP-grasp"/>
</dbReference>
<feature type="domain" description="ATP-grasp" evidence="6">
    <location>
        <begin position="84"/>
        <end position="267"/>
    </location>
</feature>
<dbReference type="NCBIfam" id="TIGR01161">
    <property type="entry name" value="purK"/>
    <property type="match status" value="1"/>
</dbReference>
<protein>
    <recommendedName>
        <fullName evidence="4 5">N5-carboxyaminoimidazole ribonucleotide synthase</fullName>
        <shortName evidence="4 5">N5-CAIR synthase</shortName>
        <ecNumber evidence="4 5">6.3.4.18</ecNumber>
    </recommendedName>
    <alternativeName>
        <fullName evidence="4 5">5-(carboxyamino)imidazole ribonucleotide synthetase</fullName>
    </alternativeName>
</protein>
<gene>
    <name evidence="4 5 7" type="primary">purK</name>
    <name evidence="7" type="ORF">NCTC9149_05251</name>
</gene>
<dbReference type="InterPro" id="IPR013815">
    <property type="entry name" value="ATP_grasp_subdomain_1"/>
</dbReference>
<comment type="catalytic activity">
    <reaction evidence="4 5">
        <text>5-amino-1-(5-phospho-beta-D-ribosyl)imidazole + hydrogencarbonate + ATP = 5-carboxyamino-1-(5-phospho-D-ribosyl)imidazole + ADP + phosphate + 2 H(+)</text>
        <dbReference type="Rhea" id="RHEA:19317"/>
        <dbReference type="ChEBI" id="CHEBI:15378"/>
        <dbReference type="ChEBI" id="CHEBI:17544"/>
        <dbReference type="ChEBI" id="CHEBI:30616"/>
        <dbReference type="ChEBI" id="CHEBI:43474"/>
        <dbReference type="ChEBI" id="CHEBI:58730"/>
        <dbReference type="ChEBI" id="CHEBI:137981"/>
        <dbReference type="ChEBI" id="CHEBI:456216"/>
        <dbReference type="EC" id="6.3.4.18"/>
    </reaction>
</comment>
<dbReference type="PANTHER" id="PTHR11609">
    <property type="entry name" value="PURINE BIOSYNTHESIS PROTEIN 6/7, PUR6/7"/>
    <property type="match status" value="1"/>
</dbReference>
<comment type="pathway">
    <text evidence="4 5">Purine metabolism; IMP biosynthesis via de novo pathway; 5-amino-1-(5-phospho-D-ribosyl)imidazole-4-carboxylate from 5-amino-1-(5-phospho-D-ribosyl)imidazole (N5-CAIR route): step 1/2.</text>
</comment>
<evidence type="ECO:0000256" key="1">
    <source>
        <dbReference type="ARBA" id="ARBA00022741"/>
    </source>
</evidence>
<keyword evidence="4 5" id="KW-0436">Ligase</keyword>
<feature type="binding site" evidence="4">
    <location>
        <position position="120"/>
    </location>
    <ligand>
        <name>ATP</name>
        <dbReference type="ChEBI" id="CHEBI:30616"/>
    </ligand>
</feature>
<dbReference type="FunFam" id="3.30.1490.20:FF:000021">
    <property type="entry name" value="N5-carboxyaminoimidazole ribonucleotide synthase"/>
    <property type="match status" value="1"/>
</dbReference>
<evidence type="ECO:0000259" key="6">
    <source>
        <dbReference type="PROSITE" id="PS50975"/>
    </source>
</evidence>
<dbReference type="Gene3D" id="3.40.50.20">
    <property type="match status" value="1"/>
</dbReference>
<sequence>MKQVCVLGNGQLGRMLRQAGEPLGIAVWPVGLEADPEAVPVQQSVITAEIERWPETALTRELARHSAFVNRDVFPIIADRLTQKQLFDKLALATAPWQLLADKSEWPAVFARLGELAIVKRRVGGYDGRGQWRLRENETAQLPDDNYGECIVEQGINFSDEVSLVGARARDGSTVFYPLTRNLHQDGILRTSVAFPQANTKQQAQAEQMLTAIMNELGYVGVMAMECFVTADGLLINELAPRVHNSGHWTQNGASISQFELHLRAITDLPLPPPVVNSPSVMINLIGTDLNYDWLKLPLVHLHWYDKEVRPGRKVGHLNLTDSDTDRLSATLESVETAAAAGIRQRHRLGAGAAGVIQPRLAARYALAGLPERHSPVACARRRPRGKSARYFTVCAAGKFHQRIRA</sequence>
<dbReference type="Proteomes" id="UP000254571">
    <property type="component" value="Unassembled WGS sequence"/>
</dbReference>
<proteinExistence type="inferred from homology"/>
<dbReference type="SUPFAM" id="SSF51246">
    <property type="entry name" value="Rudiment single hybrid motif"/>
    <property type="match status" value="1"/>
</dbReference>
<feature type="binding site" evidence="4">
    <location>
        <begin position="125"/>
        <end position="131"/>
    </location>
    <ligand>
        <name>ATP</name>
        <dbReference type="ChEBI" id="CHEBI:30616"/>
    </ligand>
</feature>
<evidence type="ECO:0000256" key="2">
    <source>
        <dbReference type="ARBA" id="ARBA00022755"/>
    </source>
</evidence>
<comment type="caution">
    <text evidence="7">The sequence shown here is derived from an EMBL/GenBank/DDBJ whole genome shotgun (WGS) entry which is preliminary data.</text>
</comment>
<name>A0A7H4P8L8_9ENTR</name>
<dbReference type="GO" id="GO:0005524">
    <property type="term" value="F:ATP binding"/>
    <property type="evidence" value="ECO:0007669"/>
    <property type="project" value="UniProtKB-UniRule"/>
</dbReference>
<dbReference type="GO" id="GO:0034028">
    <property type="term" value="F:5-(carboxyamino)imidazole ribonucleotide synthase activity"/>
    <property type="evidence" value="ECO:0007669"/>
    <property type="project" value="UniProtKB-UniRule"/>
</dbReference>
<dbReference type="FunFam" id="3.40.50.20:FF:000017">
    <property type="entry name" value="N5-carboxyaminoimidazole ribonucleotide synthase"/>
    <property type="match status" value="1"/>
</dbReference>
<feature type="binding site" evidence="4">
    <location>
        <position position="184"/>
    </location>
    <ligand>
        <name>ATP</name>
        <dbReference type="ChEBI" id="CHEBI:30616"/>
    </ligand>
</feature>